<dbReference type="InterPro" id="IPR020845">
    <property type="entry name" value="AMP-binding_CS"/>
</dbReference>
<keyword evidence="6" id="KW-1185">Reference proteome</keyword>
<dbReference type="InterPro" id="IPR045851">
    <property type="entry name" value="AMP-bd_C_sf"/>
</dbReference>
<dbReference type="STRING" id="77020.A0A0M8MZ38"/>
<dbReference type="Pfam" id="PF13193">
    <property type="entry name" value="AMP-binding_C"/>
    <property type="match status" value="1"/>
</dbReference>
<dbReference type="InterPro" id="IPR042099">
    <property type="entry name" value="ANL_N_sf"/>
</dbReference>
<dbReference type="Proteomes" id="UP000037751">
    <property type="component" value="Unassembled WGS sequence"/>
</dbReference>
<sequence>MVQNSASENKTLSNAQILTSEYPPSTAKMPYTGNLYSWVVSNPYGVSEEEVAYYRLDGKAINRRHVQEMAGEIAYFLRHRLGLQRGDRVGIISPNSTLYCPVVLGILRAGLTCVTLNPIYSSEELLHPLSDSDVKALFVHPVALPTVQKAFSTLKLSKTLPNGQNRIWIMDDVDWSNPQPTGERDFRPVLEAKELPVETVSPTEDLAFIVYSSGTSGKPKGVMLTHDNLIAGTDTFMLVNEGEFGPGHTAVGVLPFFHIFGLNFYTMTTFLIGVHVVVVPRFDINVFCAVVQRFRCSIAMVVPPMVLALARHPVVDKYDMSTLRVCLCGAAPLGPELCDEVQRRLPNVSMAQGYGLSETSPVLLRAPAKVHRKHPGMAGRIVPHIELRLVAEDGRDVGFEQGHNGQPGEVWARGRPIMKGYLNNPEATADCMTPDGWFKTGDVAIVKDGNFYIVDRTKELIKYKGFQVSPAELEDHLLGNPNVADCAVVGLYDKGQATELPRAYVVPTASKFNLKSSSPSEKEAFAKSIADWLNNQVANHKKLRGGVELIDAIPKSASGKILRRFLRDRANGK</sequence>
<dbReference type="GeneID" id="28729909"/>
<dbReference type="CDD" id="cd05911">
    <property type="entry name" value="Firefly_Luc_like"/>
    <property type="match status" value="1"/>
</dbReference>
<dbReference type="Pfam" id="PF00501">
    <property type="entry name" value="AMP-binding"/>
    <property type="match status" value="1"/>
</dbReference>
<comment type="caution">
    <text evidence="5">The sequence shown here is derived from an EMBL/GenBank/DDBJ whole genome shotgun (WGS) entry which is preliminary data.</text>
</comment>
<dbReference type="PANTHER" id="PTHR24096">
    <property type="entry name" value="LONG-CHAIN-FATTY-ACID--COA LIGASE"/>
    <property type="match status" value="1"/>
</dbReference>
<feature type="domain" description="AMP-binding enzyme C-terminal" evidence="4">
    <location>
        <begin position="472"/>
        <end position="560"/>
    </location>
</feature>
<dbReference type="SUPFAM" id="SSF56801">
    <property type="entry name" value="Acetyl-CoA synthetase-like"/>
    <property type="match status" value="1"/>
</dbReference>
<proteinExistence type="inferred from homology"/>
<dbReference type="Gene3D" id="3.40.50.12780">
    <property type="entry name" value="N-terminal domain of ligase-like"/>
    <property type="match status" value="1"/>
</dbReference>
<evidence type="ECO:0000259" key="4">
    <source>
        <dbReference type="Pfam" id="PF13193"/>
    </source>
</evidence>
<dbReference type="Gene3D" id="3.30.300.30">
    <property type="match status" value="1"/>
</dbReference>
<dbReference type="VEuPathDB" id="FungiDB:Malapachy_3565"/>
<comment type="similarity">
    <text evidence="1">Belongs to the ATP-dependent AMP-binding enzyme family.</text>
</comment>
<evidence type="ECO:0000313" key="5">
    <source>
        <dbReference type="EMBL" id="KOS16431.1"/>
    </source>
</evidence>
<dbReference type="PROSITE" id="PS00455">
    <property type="entry name" value="AMP_BINDING"/>
    <property type="match status" value="1"/>
</dbReference>
<evidence type="ECO:0000256" key="2">
    <source>
        <dbReference type="ARBA" id="ARBA00022598"/>
    </source>
</evidence>
<evidence type="ECO:0000313" key="6">
    <source>
        <dbReference type="Proteomes" id="UP000037751"/>
    </source>
</evidence>
<dbReference type="EMBL" id="LGAV01000001">
    <property type="protein sequence ID" value="KOS16431.1"/>
    <property type="molecule type" value="Genomic_DNA"/>
</dbReference>
<evidence type="ECO:0000259" key="3">
    <source>
        <dbReference type="Pfam" id="PF00501"/>
    </source>
</evidence>
<dbReference type="OrthoDB" id="6509636at2759"/>
<dbReference type="GO" id="GO:0016405">
    <property type="term" value="F:CoA-ligase activity"/>
    <property type="evidence" value="ECO:0007669"/>
    <property type="project" value="TreeGrafter"/>
</dbReference>
<gene>
    <name evidence="5" type="ORF">Malapachy_3565</name>
</gene>
<dbReference type="AlphaFoldDB" id="A0A0M8MZ38"/>
<accession>A0A0M8MZ38</accession>
<dbReference type="PANTHER" id="PTHR24096:SF149">
    <property type="entry name" value="AMP-BINDING DOMAIN-CONTAINING PROTEIN-RELATED"/>
    <property type="match status" value="1"/>
</dbReference>
<feature type="domain" description="AMP-dependent synthetase/ligase" evidence="3">
    <location>
        <begin position="50"/>
        <end position="422"/>
    </location>
</feature>
<dbReference type="RefSeq" id="XP_017994063.1">
    <property type="nucleotide sequence ID" value="XM_018138033.1"/>
</dbReference>
<dbReference type="InterPro" id="IPR000873">
    <property type="entry name" value="AMP-dep_synth/lig_dom"/>
</dbReference>
<name>A0A0M8MZ38_9BASI</name>
<dbReference type="InterPro" id="IPR025110">
    <property type="entry name" value="AMP-bd_C"/>
</dbReference>
<evidence type="ECO:0000256" key="1">
    <source>
        <dbReference type="ARBA" id="ARBA00006432"/>
    </source>
</evidence>
<reference evidence="5 6" key="1">
    <citation type="submission" date="2015-07" db="EMBL/GenBank/DDBJ databases">
        <title>Draft Genome Sequence of Malassezia furfur CBS1878 and Malassezia pachydermatis CBS1879.</title>
        <authorList>
            <person name="Triana S."/>
            <person name="Ohm R."/>
            <person name="Gonzalez A."/>
            <person name="DeCock H."/>
            <person name="Restrepo S."/>
            <person name="Celis A."/>
        </authorList>
    </citation>
    <scope>NUCLEOTIDE SEQUENCE [LARGE SCALE GENOMIC DNA]</scope>
    <source>
        <strain evidence="5 6">CBS 1879</strain>
    </source>
</reference>
<keyword evidence="2 5" id="KW-0436">Ligase</keyword>
<protein>
    <submittedName>
        <fullName evidence="5">4-coumarate-ligase</fullName>
    </submittedName>
</protein>
<organism evidence="5 6">
    <name type="scientific">Malassezia pachydermatis</name>
    <dbReference type="NCBI Taxonomy" id="77020"/>
    <lineage>
        <taxon>Eukaryota</taxon>
        <taxon>Fungi</taxon>
        <taxon>Dikarya</taxon>
        <taxon>Basidiomycota</taxon>
        <taxon>Ustilaginomycotina</taxon>
        <taxon>Malasseziomycetes</taxon>
        <taxon>Malasseziales</taxon>
        <taxon>Malasseziaceae</taxon>
        <taxon>Malassezia</taxon>
    </lineage>
</organism>